<accession>A0AB34FD03</accession>
<name>A0AB34FD03_9HYPO</name>
<evidence type="ECO:0000313" key="2">
    <source>
        <dbReference type="Proteomes" id="UP001163105"/>
    </source>
</evidence>
<proteinExistence type="predicted"/>
<protein>
    <submittedName>
        <fullName evidence="1">Arylsulfotransferase protein</fullName>
    </submittedName>
</protein>
<evidence type="ECO:0000313" key="1">
    <source>
        <dbReference type="EMBL" id="KAJ6436767.1"/>
    </source>
</evidence>
<dbReference type="Proteomes" id="UP001163105">
    <property type="component" value="Unassembled WGS sequence"/>
</dbReference>
<keyword evidence="2" id="KW-1185">Reference proteome</keyword>
<organism evidence="1 2">
    <name type="scientific">Purpureocillium lavendulum</name>
    <dbReference type="NCBI Taxonomy" id="1247861"/>
    <lineage>
        <taxon>Eukaryota</taxon>
        <taxon>Fungi</taxon>
        <taxon>Dikarya</taxon>
        <taxon>Ascomycota</taxon>
        <taxon>Pezizomycotina</taxon>
        <taxon>Sordariomycetes</taxon>
        <taxon>Hypocreomycetidae</taxon>
        <taxon>Hypocreales</taxon>
        <taxon>Ophiocordycipitaceae</taxon>
        <taxon>Purpureocillium</taxon>
    </lineage>
</organism>
<dbReference type="AlphaFoldDB" id="A0AB34FD03"/>
<gene>
    <name evidence="1" type="ORF">O9K51_10733</name>
</gene>
<sequence>MTECRYTKMFCLGSQITETRGVDQVHTLQEGTRSLQSMLPDLATIFGPTSFSNPRDDLPQWRQFLSAPPDEHVSLSQTDSSLSDSLEITREWDIDSIWLGARGLQAIRPPNEFMLSFLPSNALNQSTDQVVQPHGLEIAKTRHIHLGSFNAASVRFSVFVLFPNAAHGRRARTSATSNSLSLERQKDLYDKIIIPAVYETIPGPLSQEIPQSYDMLYAKSRSFQELPGNNRWQAKDESRSCRLQYGIPAEYLHLFWNAVVSKAKEVRITTRGGDTVAYFENPQLLFHL</sequence>
<reference evidence="1" key="1">
    <citation type="submission" date="2023-01" db="EMBL/GenBank/DDBJ databases">
        <title>The growth and conidiation of Purpureocillium lavendulum are regulated by nitrogen source and histone H3K14 acetylation.</title>
        <authorList>
            <person name="Tang P."/>
            <person name="Han J."/>
            <person name="Zhang C."/>
            <person name="Tang P."/>
            <person name="Qi F."/>
            <person name="Zhang K."/>
            <person name="Liang L."/>
        </authorList>
    </citation>
    <scope>NUCLEOTIDE SEQUENCE</scope>
    <source>
        <strain evidence="1">YMF1.00683</strain>
    </source>
</reference>
<comment type="caution">
    <text evidence="1">The sequence shown here is derived from an EMBL/GenBank/DDBJ whole genome shotgun (WGS) entry which is preliminary data.</text>
</comment>
<dbReference type="EMBL" id="JAQHRD010000017">
    <property type="protein sequence ID" value="KAJ6436767.1"/>
    <property type="molecule type" value="Genomic_DNA"/>
</dbReference>